<proteinExistence type="predicted"/>
<dbReference type="Gene3D" id="4.10.240.10">
    <property type="entry name" value="Zn(2)-C6 fungal-type DNA-binding domain"/>
    <property type="match status" value="1"/>
</dbReference>
<dbReference type="InterPro" id="IPR050815">
    <property type="entry name" value="TF_fung"/>
</dbReference>
<dbReference type="EMBL" id="FMSP01000007">
    <property type="protein sequence ID" value="SCV71282.1"/>
    <property type="molecule type" value="Genomic_DNA"/>
</dbReference>
<dbReference type="Proteomes" id="UP000198372">
    <property type="component" value="Unassembled WGS sequence"/>
</dbReference>
<dbReference type="CDD" id="cd12148">
    <property type="entry name" value="fungal_TF_MHR"/>
    <property type="match status" value="1"/>
</dbReference>
<dbReference type="SUPFAM" id="SSF57701">
    <property type="entry name" value="Zn2/Cys6 DNA-binding domain"/>
    <property type="match status" value="1"/>
</dbReference>
<evidence type="ECO:0000313" key="9">
    <source>
        <dbReference type="Proteomes" id="UP000198372"/>
    </source>
</evidence>
<dbReference type="PANTHER" id="PTHR47338">
    <property type="entry name" value="ZN(II)2CYS6 TRANSCRIPTION FACTOR (EUROFUNG)-RELATED"/>
    <property type="match status" value="1"/>
</dbReference>
<sequence>MPAIRAKTDANAKASTTDGNTAGYDGRLASSCVQCRTRKIKCTSDKPICANCIQSGQQCEYSVLEEALAMVNSRMADFSTRLDCFDDPGEPRHGSQAGIVAGPGSVGSASATAVFAAASATTPASAASATPAGSVASINSTELMPPPLSSNYSHHEVQYEYTEDPTNHRLLGTADTLKPDSLSGFPEASSVPNDLPPHDLLLTLLDLFFIHVAPWTPFVRRDISEALRTASKNENEWPILIYGIVVASLRFSFDPRWNNLESKEVYRERAKRKVVMYSMGSTSVASIEALMLVALDDVGANTTPAAWGALALTTRSAAHMSLHKEEMNALRPSDARGVSPMQLLNRSTSHAEAEERRRLFWAIFVLDRWSATATGWDLAFADDHISRQLPCIDSEWLTNGVPSTRLFVSPHQQLGFRSTYGEMGNADVELVALIEVTDLLGKVHQLHRERLDDVQKFREGTEAMDQTLSHWFSSLPLALRTVNTADTRPRAILVQALYWATVIKLQSLLAYPLAPNLAPDPHAGEKAHEAAKQISYLARASTVSSAYLSWTFFVGARMMLLRAYRRNEMIDPAIHDTLRGLREAATYFDLAG</sequence>
<dbReference type="InterPro" id="IPR001138">
    <property type="entry name" value="Zn2Cys6_DnaBD"/>
</dbReference>
<dbReference type="AlphaFoldDB" id="A0A238FBQ5"/>
<dbReference type="GO" id="GO:0000981">
    <property type="term" value="F:DNA-binding transcription factor activity, RNA polymerase II-specific"/>
    <property type="evidence" value="ECO:0007669"/>
    <property type="project" value="InterPro"/>
</dbReference>
<dbReference type="Pfam" id="PF04082">
    <property type="entry name" value="Fungal_trans"/>
    <property type="match status" value="1"/>
</dbReference>
<evidence type="ECO:0000256" key="4">
    <source>
        <dbReference type="ARBA" id="ARBA00023163"/>
    </source>
</evidence>
<reference evidence="9" key="1">
    <citation type="submission" date="2016-09" db="EMBL/GenBank/DDBJ databases">
        <authorList>
            <person name="Jeantristanb JTB J.-T."/>
            <person name="Ricardo R."/>
        </authorList>
    </citation>
    <scope>NUCLEOTIDE SEQUENCE [LARGE SCALE GENOMIC DNA]</scope>
</reference>
<evidence type="ECO:0000256" key="3">
    <source>
        <dbReference type="ARBA" id="ARBA00023015"/>
    </source>
</evidence>
<feature type="region of interest" description="Disordered" evidence="6">
    <location>
        <begin position="1"/>
        <end position="20"/>
    </location>
</feature>
<feature type="domain" description="Zn(2)-C6 fungal-type" evidence="7">
    <location>
        <begin position="31"/>
        <end position="61"/>
    </location>
</feature>
<dbReference type="PANTHER" id="PTHR47338:SF20">
    <property type="entry name" value="ZN(II)2CYS6 TRANSCRIPTION FACTOR (EUROFUNG)"/>
    <property type="match status" value="1"/>
</dbReference>
<dbReference type="GO" id="GO:0006351">
    <property type="term" value="P:DNA-templated transcription"/>
    <property type="evidence" value="ECO:0007669"/>
    <property type="project" value="InterPro"/>
</dbReference>
<protein>
    <submittedName>
        <fullName evidence="8">BQ2448_2870 protein</fullName>
    </submittedName>
</protein>
<evidence type="ECO:0000256" key="5">
    <source>
        <dbReference type="ARBA" id="ARBA00023242"/>
    </source>
</evidence>
<keyword evidence="4" id="KW-0804">Transcription</keyword>
<dbReference type="GO" id="GO:0005634">
    <property type="term" value="C:nucleus"/>
    <property type="evidence" value="ECO:0007669"/>
    <property type="project" value="UniProtKB-SubCell"/>
</dbReference>
<evidence type="ECO:0000259" key="7">
    <source>
        <dbReference type="PROSITE" id="PS50048"/>
    </source>
</evidence>
<keyword evidence="2" id="KW-0479">Metal-binding</keyword>
<dbReference type="InterPro" id="IPR036864">
    <property type="entry name" value="Zn2-C6_fun-type_DNA-bd_sf"/>
</dbReference>
<name>A0A238FBQ5_9BASI</name>
<dbReference type="InterPro" id="IPR007219">
    <property type="entry name" value="XnlR_reg_dom"/>
</dbReference>
<comment type="subcellular location">
    <subcellularLocation>
        <location evidence="1">Nucleus</location>
    </subcellularLocation>
</comment>
<accession>A0A238FBQ5</accession>
<gene>
    <name evidence="8" type="ORF">BQ2448_2870</name>
</gene>
<evidence type="ECO:0000313" key="8">
    <source>
        <dbReference type="EMBL" id="SCV71282.1"/>
    </source>
</evidence>
<organism evidence="8 9">
    <name type="scientific">Microbotryum intermedium</name>
    <dbReference type="NCBI Taxonomy" id="269621"/>
    <lineage>
        <taxon>Eukaryota</taxon>
        <taxon>Fungi</taxon>
        <taxon>Dikarya</taxon>
        <taxon>Basidiomycota</taxon>
        <taxon>Pucciniomycotina</taxon>
        <taxon>Microbotryomycetes</taxon>
        <taxon>Microbotryales</taxon>
        <taxon>Microbotryaceae</taxon>
        <taxon>Microbotryum</taxon>
    </lineage>
</organism>
<dbReference type="SMART" id="SM00066">
    <property type="entry name" value="GAL4"/>
    <property type="match status" value="1"/>
</dbReference>
<dbReference type="PRINTS" id="PR00755">
    <property type="entry name" value="AFLATOXINBRP"/>
</dbReference>
<dbReference type="GO" id="GO:0008270">
    <property type="term" value="F:zinc ion binding"/>
    <property type="evidence" value="ECO:0007669"/>
    <property type="project" value="InterPro"/>
</dbReference>
<dbReference type="CDD" id="cd00067">
    <property type="entry name" value="GAL4"/>
    <property type="match status" value="1"/>
</dbReference>
<dbReference type="SMART" id="SM00906">
    <property type="entry name" value="Fungal_trans"/>
    <property type="match status" value="1"/>
</dbReference>
<dbReference type="Pfam" id="PF00172">
    <property type="entry name" value="Zn_clus"/>
    <property type="match status" value="1"/>
</dbReference>
<dbReference type="PROSITE" id="PS00463">
    <property type="entry name" value="ZN2_CY6_FUNGAL_1"/>
    <property type="match status" value="1"/>
</dbReference>
<feature type="compositionally biased region" description="Basic and acidic residues" evidence="6">
    <location>
        <begin position="1"/>
        <end position="10"/>
    </location>
</feature>
<dbReference type="PROSITE" id="PS50048">
    <property type="entry name" value="ZN2_CY6_FUNGAL_2"/>
    <property type="match status" value="1"/>
</dbReference>
<keyword evidence="5" id="KW-0539">Nucleus</keyword>
<evidence type="ECO:0000256" key="2">
    <source>
        <dbReference type="ARBA" id="ARBA00022723"/>
    </source>
</evidence>
<keyword evidence="3" id="KW-0805">Transcription regulation</keyword>
<evidence type="ECO:0000256" key="6">
    <source>
        <dbReference type="SAM" id="MobiDB-lite"/>
    </source>
</evidence>
<keyword evidence="9" id="KW-1185">Reference proteome</keyword>
<dbReference type="GO" id="GO:0003677">
    <property type="term" value="F:DNA binding"/>
    <property type="evidence" value="ECO:0007669"/>
    <property type="project" value="InterPro"/>
</dbReference>
<dbReference type="OrthoDB" id="4456959at2759"/>
<evidence type="ECO:0000256" key="1">
    <source>
        <dbReference type="ARBA" id="ARBA00004123"/>
    </source>
</evidence>